<evidence type="ECO:0000259" key="2">
    <source>
        <dbReference type="SMART" id="SM00714"/>
    </source>
</evidence>
<gene>
    <name evidence="3" type="ORF">G7Y89_g14942</name>
</gene>
<protein>
    <recommendedName>
        <fullName evidence="2">LITAF domain-containing protein</fullName>
    </recommendedName>
</protein>
<proteinExistence type="predicted"/>
<evidence type="ECO:0000256" key="1">
    <source>
        <dbReference type="SAM" id="MobiDB-lite"/>
    </source>
</evidence>
<feature type="compositionally biased region" description="Polar residues" evidence="1">
    <location>
        <begin position="20"/>
        <end position="32"/>
    </location>
</feature>
<feature type="domain" description="LITAF" evidence="2">
    <location>
        <begin position="101"/>
        <end position="150"/>
    </location>
</feature>
<feature type="region of interest" description="Disordered" evidence="1">
    <location>
        <begin position="1"/>
        <end position="87"/>
    </location>
</feature>
<dbReference type="AlphaFoldDB" id="A0A8H4QW92"/>
<dbReference type="EMBL" id="JAAMPI010002122">
    <property type="protein sequence ID" value="KAF4618361.1"/>
    <property type="molecule type" value="Genomic_DNA"/>
</dbReference>
<dbReference type="Pfam" id="PF10601">
    <property type="entry name" value="zf-LITAF-like"/>
    <property type="match status" value="1"/>
</dbReference>
<dbReference type="InterPro" id="IPR006629">
    <property type="entry name" value="LITAF"/>
</dbReference>
<accession>A0A8H4QW92</accession>
<dbReference type="Proteomes" id="UP000566819">
    <property type="component" value="Unassembled WGS sequence"/>
</dbReference>
<comment type="caution">
    <text evidence="3">The sequence shown here is derived from an EMBL/GenBank/DDBJ whole genome shotgun (WGS) entry which is preliminary data.</text>
</comment>
<dbReference type="OrthoDB" id="5599753at2759"/>
<evidence type="ECO:0000313" key="3">
    <source>
        <dbReference type="EMBL" id="KAF4618361.1"/>
    </source>
</evidence>
<feature type="compositionally biased region" description="Polar residues" evidence="1">
    <location>
        <begin position="1"/>
        <end position="11"/>
    </location>
</feature>
<reference evidence="3 4" key="1">
    <citation type="submission" date="2020-03" db="EMBL/GenBank/DDBJ databases">
        <title>Draft Genome Sequence of Cudoniella acicularis.</title>
        <authorList>
            <person name="Buettner E."/>
            <person name="Kellner H."/>
        </authorList>
    </citation>
    <scope>NUCLEOTIDE SEQUENCE [LARGE SCALE GENOMIC DNA]</scope>
    <source>
        <strain evidence="3 4">DSM 108380</strain>
    </source>
</reference>
<name>A0A8H4QW92_9HELO</name>
<organism evidence="3 4">
    <name type="scientific">Cudoniella acicularis</name>
    <dbReference type="NCBI Taxonomy" id="354080"/>
    <lineage>
        <taxon>Eukaryota</taxon>
        <taxon>Fungi</taxon>
        <taxon>Dikarya</taxon>
        <taxon>Ascomycota</taxon>
        <taxon>Pezizomycotina</taxon>
        <taxon>Leotiomycetes</taxon>
        <taxon>Helotiales</taxon>
        <taxon>Tricladiaceae</taxon>
        <taxon>Cudoniella</taxon>
    </lineage>
</organism>
<feature type="compositionally biased region" description="Low complexity" evidence="1">
    <location>
        <begin position="61"/>
        <end position="72"/>
    </location>
</feature>
<feature type="compositionally biased region" description="Pro residues" evidence="1">
    <location>
        <begin position="73"/>
        <end position="83"/>
    </location>
</feature>
<keyword evidence="4" id="KW-1185">Reference proteome</keyword>
<sequence length="233" mass="25925">MSYVSPQSTGAPTPHDVVSPQMTGITPAQPTENAPPHYNDEKIIYDPNQQQREMSQAEALPGQQPQFQQQQPQPQPQPQPSVPAPSQYLTATPLASLQQSPTPVDCPICRVRQMTRTEFVTGGTTHIASWFKDVEHKCGNCGALLAVYHRSGSTEVTAHPTRFTNTKVDPTGAGKESRLWWLGVDHRRCPPPIPIPVSDLDLRFLSRINHDPRYNGNLVRSHGRHDEHPRVLS</sequence>
<evidence type="ECO:0000313" key="4">
    <source>
        <dbReference type="Proteomes" id="UP000566819"/>
    </source>
</evidence>
<dbReference type="SMART" id="SM00714">
    <property type="entry name" value="LITAF"/>
    <property type="match status" value="1"/>
</dbReference>